<proteinExistence type="predicted"/>
<feature type="transmembrane region" description="Helical" evidence="1">
    <location>
        <begin position="54"/>
        <end position="87"/>
    </location>
</feature>
<evidence type="ECO:0000313" key="2">
    <source>
        <dbReference type="EMBL" id="RDB31376.1"/>
    </source>
</evidence>
<feature type="transmembrane region" description="Helical" evidence="1">
    <location>
        <begin position="12"/>
        <end position="34"/>
    </location>
</feature>
<organism evidence="2 3">
    <name type="scientific">Candidatus Similichlamydia laticola</name>
    <dbReference type="NCBI Taxonomy" id="2170265"/>
    <lineage>
        <taxon>Bacteria</taxon>
        <taxon>Pseudomonadati</taxon>
        <taxon>Chlamydiota</taxon>
        <taxon>Chlamydiia</taxon>
        <taxon>Parachlamydiales</taxon>
        <taxon>Candidatus Parilichlamydiaceae</taxon>
        <taxon>Candidatus Similichlamydia</taxon>
    </lineage>
</organism>
<sequence length="89" mass="9718">MTSFKKPCSAIRSGIGFFAVFWFWMLWSSGGWFASSNLSTLQLVWLDCGFDDSLAAFVSAGFVSTIQLLAPVFLILVSAVWSFGFGLSS</sequence>
<dbReference type="RefSeq" id="WP_114544431.1">
    <property type="nucleotide sequence ID" value="NZ_QQBG01000017.1"/>
</dbReference>
<protein>
    <submittedName>
        <fullName evidence="2">Uncharacterized protein</fullName>
    </submittedName>
</protein>
<keyword evidence="1" id="KW-1133">Transmembrane helix</keyword>
<accession>A0A369KK52</accession>
<dbReference type="Proteomes" id="UP000253816">
    <property type="component" value="Unassembled WGS sequence"/>
</dbReference>
<gene>
    <name evidence="2" type="ORF">HAT2_00519</name>
</gene>
<evidence type="ECO:0000313" key="3">
    <source>
        <dbReference type="Proteomes" id="UP000253816"/>
    </source>
</evidence>
<reference evidence="2 3" key="1">
    <citation type="submission" date="2018-07" db="EMBL/GenBank/DDBJ databases">
        <title>Comparative genomics of the Candidatus Parilichlamydiaceae reveals evidence of convergent evolution and genome reduction in the phylum Chlamydiae.</title>
        <authorList>
            <person name="Taylor-Brown A."/>
            <person name="Polkinghorne A."/>
        </authorList>
    </citation>
    <scope>NUCLEOTIDE SEQUENCE [LARGE SCALE GENOMIC DNA]</scope>
    <source>
        <strain evidence="2 3">Hat2</strain>
    </source>
</reference>
<keyword evidence="3" id="KW-1185">Reference proteome</keyword>
<keyword evidence="1" id="KW-0812">Transmembrane</keyword>
<comment type="caution">
    <text evidence="2">The sequence shown here is derived from an EMBL/GenBank/DDBJ whole genome shotgun (WGS) entry which is preliminary data.</text>
</comment>
<dbReference type="AlphaFoldDB" id="A0A369KK52"/>
<evidence type="ECO:0000256" key="1">
    <source>
        <dbReference type="SAM" id="Phobius"/>
    </source>
</evidence>
<keyword evidence="1" id="KW-0472">Membrane</keyword>
<dbReference type="EMBL" id="QQBG01000017">
    <property type="protein sequence ID" value="RDB31376.1"/>
    <property type="molecule type" value="Genomic_DNA"/>
</dbReference>
<name>A0A369KK52_9BACT</name>